<sequence length="69" mass="7689">YKPIDYLGVFSIGEFVGYLIRSLVAPAFVWFPDILIGMPDNLIQAIAAVWLVVMSIFVPTVIERAIDGF</sequence>
<dbReference type="RefSeq" id="WP_159447055.1">
    <property type="nucleotide sequence ID" value="NZ_FUYF01000030.1"/>
</dbReference>
<gene>
    <name evidence="2" type="ORF">SAMN02745178_02689</name>
</gene>
<keyword evidence="1" id="KW-1133">Transmembrane helix</keyword>
<feature type="non-terminal residue" evidence="2">
    <location>
        <position position="1"/>
    </location>
</feature>
<proteinExistence type="predicted"/>
<accession>A0A1T4Y2Z8</accession>
<feature type="transmembrane region" description="Helical" evidence="1">
    <location>
        <begin position="42"/>
        <end position="62"/>
    </location>
</feature>
<dbReference type="GeneID" id="93339408"/>
<protein>
    <submittedName>
        <fullName evidence="2">Uncharacterized protein</fullName>
    </submittedName>
</protein>
<keyword evidence="3" id="KW-1185">Reference proteome</keyword>
<dbReference type="Proteomes" id="UP000190286">
    <property type="component" value="Unassembled WGS sequence"/>
</dbReference>
<keyword evidence="1" id="KW-0812">Transmembrane</keyword>
<dbReference type="AlphaFoldDB" id="A0A1T4Y2Z8"/>
<keyword evidence="1" id="KW-0472">Membrane</keyword>
<name>A0A1T4Y2Z8_9FIRM</name>
<dbReference type="EMBL" id="FUYF01000030">
    <property type="protein sequence ID" value="SKA96126.1"/>
    <property type="molecule type" value="Genomic_DNA"/>
</dbReference>
<evidence type="ECO:0000313" key="3">
    <source>
        <dbReference type="Proteomes" id="UP000190286"/>
    </source>
</evidence>
<feature type="transmembrane region" description="Helical" evidence="1">
    <location>
        <begin position="7"/>
        <end position="30"/>
    </location>
</feature>
<evidence type="ECO:0000313" key="2">
    <source>
        <dbReference type="EMBL" id="SKA96126.1"/>
    </source>
</evidence>
<evidence type="ECO:0000256" key="1">
    <source>
        <dbReference type="SAM" id="Phobius"/>
    </source>
</evidence>
<organism evidence="2 3">
    <name type="scientific">Gemmiger formicilis</name>
    <dbReference type="NCBI Taxonomy" id="745368"/>
    <lineage>
        <taxon>Bacteria</taxon>
        <taxon>Bacillati</taxon>
        <taxon>Bacillota</taxon>
        <taxon>Clostridia</taxon>
        <taxon>Eubacteriales</taxon>
        <taxon>Gemmiger</taxon>
    </lineage>
</organism>
<reference evidence="2 3" key="1">
    <citation type="submission" date="2017-02" db="EMBL/GenBank/DDBJ databases">
        <authorList>
            <person name="Peterson S.W."/>
        </authorList>
    </citation>
    <scope>NUCLEOTIDE SEQUENCE [LARGE SCALE GENOMIC DNA]</scope>
    <source>
        <strain evidence="2 3">ATCC 27749</strain>
    </source>
</reference>